<dbReference type="GO" id="GO:0005524">
    <property type="term" value="F:ATP binding"/>
    <property type="evidence" value="ECO:0007669"/>
    <property type="project" value="UniProtKB-KW"/>
</dbReference>
<dbReference type="GO" id="GO:0016020">
    <property type="term" value="C:membrane"/>
    <property type="evidence" value="ECO:0007669"/>
    <property type="project" value="InterPro"/>
</dbReference>
<evidence type="ECO:0000256" key="5">
    <source>
        <dbReference type="ARBA" id="ARBA00022840"/>
    </source>
</evidence>
<dbReference type="AlphaFoldDB" id="A0AA39W352"/>
<evidence type="ECO:0000313" key="13">
    <source>
        <dbReference type="Proteomes" id="UP001168877"/>
    </source>
</evidence>
<dbReference type="GO" id="GO:0016887">
    <property type="term" value="F:ATP hydrolysis activity"/>
    <property type="evidence" value="ECO:0007669"/>
    <property type="project" value="InterPro"/>
</dbReference>
<dbReference type="InterPro" id="IPR003439">
    <property type="entry name" value="ABC_transporter-like_ATP-bd"/>
</dbReference>
<dbReference type="EMBL" id="JAUESC010000003">
    <property type="protein sequence ID" value="KAK0602277.1"/>
    <property type="molecule type" value="Genomic_DNA"/>
</dbReference>
<dbReference type="InterPro" id="IPR003593">
    <property type="entry name" value="AAA+_ATPase"/>
</dbReference>
<dbReference type="InterPro" id="IPR027417">
    <property type="entry name" value="P-loop_NTPase"/>
</dbReference>
<evidence type="ECO:0000256" key="2">
    <source>
        <dbReference type="ARBA" id="ARBA00012191"/>
    </source>
</evidence>
<dbReference type="GO" id="GO:0008559">
    <property type="term" value="F:ABC-type xenobiotic transporter activity"/>
    <property type="evidence" value="ECO:0007669"/>
    <property type="project" value="UniProtKB-EC"/>
</dbReference>
<keyword evidence="3 10" id="KW-0812">Transmembrane</keyword>
<evidence type="ECO:0000256" key="8">
    <source>
        <dbReference type="ARBA" id="ARBA00034018"/>
    </source>
</evidence>
<evidence type="ECO:0000256" key="6">
    <source>
        <dbReference type="ARBA" id="ARBA00022989"/>
    </source>
</evidence>
<dbReference type="PROSITE" id="PS00211">
    <property type="entry name" value="ABC_TRANSPORTER_1"/>
    <property type="match status" value="1"/>
</dbReference>
<reference evidence="12" key="2">
    <citation type="submission" date="2023-06" db="EMBL/GenBank/DDBJ databases">
        <authorList>
            <person name="Swenson N.G."/>
            <person name="Wegrzyn J.L."/>
            <person name="Mcevoy S.L."/>
        </authorList>
    </citation>
    <scope>NUCLEOTIDE SEQUENCE</scope>
    <source>
        <strain evidence="12">NS2018</strain>
        <tissue evidence="12">Leaf</tissue>
    </source>
</reference>
<feature type="domain" description="ABC transporter" evidence="11">
    <location>
        <begin position="582"/>
        <end position="814"/>
    </location>
</feature>
<name>A0AA39W352_ACESA</name>
<dbReference type="PROSITE" id="PS50893">
    <property type="entry name" value="ABC_TRANSPORTER_2"/>
    <property type="match status" value="2"/>
</dbReference>
<protein>
    <recommendedName>
        <fullName evidence="2">ABC-type xenobiotic transporter</fullName>
        <ecNumber evidence="2">7.6.2.2</ecNumber>
    </recommendedName>
</protein>
<dbReference type="PROSITE" id="PS51257">
    <property type="entry name" value="PROKAR_LIPOPROTEIN"/>
    <property type="match status" value="1"/>
</dbReference>
<dbReference type="InterPro" id="IPR036640">
    <property type="entry name" value="ABC1_TM_sf"/>
</dbReference>
<proteinExistence type="inferred from homology"/>
<keyword evidence="4" id="KW-0547">Nucleotide-binding</keyword>
<dbReference type="SUPFAM" id="SSF90123">
    <property type="entry name" value="ABC transporter transmembrane region"/>
    <property type="match status" value="2"/>
</dbReference>
<evidence type="ECO:0000256" key="9">
    <source>
        <dbReference type="SAM" id="MobiDB-lite"/>
    </source>
</evidence>
<organism evidence="12 13">
    <name type="scientific">Acer saccharum</name>
    <name type="common">Sugar maple</name>
    <dbReference type="NCBI Taxonomy" id="4024"/>
    <lineage>
        <taxon>Eukaryota</taxon>
        <taxon>Viridiplantae</taxon>
        <taxon>Streptophyta</taxon>
        <taxon>Embryophyta</taxon>
        <taxon>Tracheophyta</taxon>
        <taxon>Spermatophyta</taxon>
        <taxon>Magnoliopsida</taxon>
        <taxon>eudicotyledons</taxon>
        <taxon>Gunneridae</taxon>
        <taxon>Pentapetalae</taxon>
        <taxon>rosids</taxon>
        <taxon>malvids</taxon>
        <taxon>Sapindales</taxon>
        <taxon>Sapindaceae</taxon>
        <taxon>Hippocastanoideae</taxon>
        <taxon>Acereae</taxon>
        <taxon>Acer</taxon>
    </lineage>
</organism>
<comment type="catalytic activity">
    <reaction evidence="8">
        <text>ATP + H2O + xenobioticSide 1 = ADP + phosphate + xenobioticSide 2.</text>
        <dbReference type="EC" id="7.6.2.2"/>
    </reaction>
</comment>
<dbReference type="CDD" id="cd03250">
    <property type="entry name" value="ABCC_MRP_domain1"/>
    <property type="match status" value="1"/>
</dbReference>
<dbReference type="Proteomes" id="UP001168877">
    <property type="component" value="Unassembled WGS sequence"/>
</dbReference>
<dbReference type="PANTHER" id="PTHR24223">
    <property type="entry name" value="ATP-BINDING CASSETTE SUB-FAMILY C"/>
    <property type="match status" value="1"/>
</dbReference>
<evidence type="ECO:0000256" key="10">
    <source>
        <dbReference type="SAM" id="Phobius"/>
    </source>
</evidence>
<dbReference type="SMART" id="SM00382">
    <property type="entry name" value="AAA"/>
    <property type="match status" value="2"/>
</dbReference>
<evidence type="ECO:0000259" key="11">
    <source>
        <dbReference type="PROSITE" id="PS50893"/>
    </source>
</evidence>
<evidence type="ECO:0000256" key="1">
    <source>
        <dbReference type="ARBA" id="ARBA00009726"/>
    </source>
</evidence>
<feature type="region of interest" description="Disordered" evidence="9">
    <location>
        <begin position="341"/>
        <end position="382"/>
    </location>
</feature>
<feature type="domain" description="ABC transporter" evidence="11">
    <location>
        <begin position="103"/>
        <end position="326"/>
    </location>
</feature>
<feature type="transmembrane region" description="Helical" evidence="10">
    <location>
        <begin position="416"/>
        <end position="438"/>
    </location>
</feature>
<dbReference type="Pfam" id="PF00005">
    <property type="entry name" value="ABC_tran"/>
    <property type="match status" value="2"/>
</dbReference>
<dbReference type="InterPro" id="IPR050173">
    <property type="entry name" value="ABC_transporter_C-like"/>
</dbReference>
<evidence type="ECO:0000256" key="7">
    <source>
        <dbReference type="ARBA" id="ARBA00023136"/>
    </source>
</evidence>
<comment type="similarity">
    <text evidence="1">Belongs to the ABC transporter superfamily. ABCC family. Conjugate transporter (TC 3.A.1.208) subfamily.</text>
</comment>
<dbReference type="FunFam" id="3.40.50.300:FF:000508">
    <property type="entry name" value="ABC transporter C family member 5"/>
    <property type="match status" value="1"/>
</dbReference>
<feature type="transmembrane region" description="Helical" evidence="10">
    <location>
        <begin position="12"/>
        <end position="36"/>
    </location>
</feature>
<reference evidence="12" key="1">
    <citation type="journal article" date="2022" name="Plant J.">
        <title>Strategies of tolerance reflected in two North American maple genomes.</title>
        <authorList>
            <person name="McEvoy S.L."/>
            <person name="Sezen U.U."/>
            <person name="Trouern-Trend A."/>
            <person name="McMahon S.M."/>
            <person name="Schaberg P.G."/>
            <person name="Yang J."/>
            <person name="Wegrzyn J.L."/>
            <person name="Swenson N.G."/>
        </authorList>
    </citation>
    <scope>NUCLEOTIDE SEQUENCE</scope>
    <source>
        <strain evidence="12">NS2018</strain>
    </source>
</reference>
<keyword evidence="6 10" id="KW-1133">Transmembrane helix</keyword>
<keyword evidence="7 10" id="KW-0472">Membrane</keyword>
<dbReference type="InterPro" id="IPR017871">
    <property type="entry name" value="ABC_transporter-like_CS"/>
</dbReference>
<evidence type="ECO:0000256" key="3">
    <source>
        <dbReference type="ARBA" id="ARBA00022692"/>
    </source>
</evidence>
<dbReference type="Gene3D" id="3.40.50.300">
    <property type="entry name" value="P-loop containing nucleotide triphosphate hydrolases"/>
    <property type="match status" value="2"/>
</dbReference>
<accession>A0AA39W352</accession>
<evidence type="ECO:0000256" key="4">
    <source>
        <dbReference type="ARBA" id="ARBA00022741"/>
    </source>
</evidence>
<evidence type="ECO:0000313" key="12">
    <source>
        <dbReference type="EMBL" id="KAK0602277.1"/>
    </source>
</evidence>
<dbReference type="EC" id="7.6.2.2" evidence="2"/>
<feature type="compositionally biased region" description="Basic and acidic residues" evidence="9">
    <location>
        <begin position="361"/>
        <end position="382"/>
    </location>
</feature>
<keyword evidence="5" id="KW-0067">ATP-binding</keyword>
<feature type="transmembrane region" description="Helical" evidence="10">
    <location>
        <begin position="450"/>
        <end position="472"/>
    </location>
</feature>
<gene>
    <name evidence="12" type="ORF">LWI29_031931</name>
</gene>
<dbReference type="FunFam" id="3.40.50.300:FF:000169">
    <property type="entry name" value="ABC transporter C family member 3"/>
    <property type="match status" value="1"/>
</dbReference>
<sequence length="831" mass="91710">MVEKYVYTSVITTFVFMSASTFVSVASFGACMLLGIPLESGNILSALATFRILQQPIYILPNTISMIIQTKVSLDRIASFLRLDDLQPDVVERQPRGSSDTAIEVVDGNFSWDNASSNPTLKDINLKVSHGMRVAVCGTVGSGKSSLLSCILGEVPKISGTLKLCGTKAYVAQSPWIQSGKIEDNILFGKEMDRERYDRVLEACSLKKDLEILSFGDQTIIGERGINLSGGQKQRIQIARALYQDADIYLFDDPFSAVDAHTGSHLFKEVLLGMLRSNTVIYVTHQVEFLPAADLILVMKDGKITQAGKYGDILNSGTDFMELVGAHKEALSTLDSIEGGPGSEKIRISEENGESSTNGVVEKEENKVSENGKSDEVTEHKGQLVQEEERRKILQIGSNYWMAWATPVSKDTKPTVGGSTLILVYVALAIGSSFCILIRNASCFYRQSAVDLNIPNQVGAVVFSMIQLLGIIVVMSQVAWQVFLVFIPVIAMCLWYQWGSKEVCNKLCFLFLSKAIAGLAVTYGLNLNMLQAWVIWHLCNMENKIISVERMLQYTSIPSEPPLVIEENRPDRCWPSHGEVDIRDLQVRYAPQMPLVLQGLTCTFAGGTKTGIVGRTGSGKSTLIQTLFRIVEPAAGQITIDGINISAIGLHDLRSRLSIIPQDPTMFDGTVRSNLDPLEEYTEENIWEALDKCQLGDEVRNKEGKLDSKVTENGENWSMGQRQLVCLGRVLLKKSKVLVLDEATASVDTATDNLIQQTLRQHFTDCTVITIAHRITSVLDSDMVLLLSHGLIEEYDSPTKLLEDKSSSFAQLVAEYSARSNSSFEERIAEY</sequence>
<comment type="caution">
    <text evidence="12">The sequence shown here is derived from an EMBL/GenBank/DDBJ whole genome shotgun (WGS) entry which is preliminary data.</text>
</comment>
<dbReference type="SUPFAM" id="SSF52540">
    <property type="entry name" value="P-loop containing nucleoside triphosphate hydrolases"/>
    <property type="match status" value="2"/>
</dbReference>
<feature type="transmembrane region" description="Helical" evidence="10">
    <location>
        <begin position="478"/>
        <end position="496"/>
    </location>
</feature>
<dbReference type="CDD" id="cd03244">
    <property type="entry name" value="ABCC_MRP_domain2"/>
    <property type="match status" value="1"/>
</dbReference>
<keyword evidence="13" id="KW-1185">Reference proteome</keyword>
<dbReference type="PANTHER" id="PTHR24223:SF181">
    <property type="entry name" value="ABC TRANSPORTER C FAMILY MEMBER 3"/>
    <property type="match status" value="1"/>
</dbReference>
<feature type="transmembrane region" description="Helical" evidence="10">
    <location>
        <begin position="508"/>
        <end position="536"/>
    </location>
</feature>
<dbReference type="Gene3D" id="1.20.1560.10">
    <property type="entry name" value="ABC transporter type 1, transmembrane domain"/>
    <property type="match status" value="1"/>
</dbReference>